<name>A0ABP8MSQ8_9BACT</name>
<dbReference type="SUPFAM" id="SSF54523">
    <property type="entry name" value="Pili subunits"/>
    <property type="match status" value="1"/>
</dbReference>
<keyword evidence="1" id="KW-1133">Transmembrane helix</keyword>
<proteinExistence type="predicted"/>
<evidence type="ECO:0000259" key="2">
    <source>
        <dbReference type="Pfam" id="PF07596"/>
    </source>
</evidence>
<feature type="domain" description="DUF1559" evidence="2">
    <location>
        <begin position="43"/>
        <end position="322"/>
    </location>
</feature>
<dbReference type="InterPro" id="IPR012902">
    <property type="entry name" value="N_methyl_site"/>
</dbReference>
<feature type="transmembrane region" description="Helical" evidence="1">
    <location>
        <begin position="21"/>
        <end position="42"/>
    </location>
</feature>
<dbReference type="Pfam" id="PF07596">
    <property type="entry name" value="SBP_bac_10"/>
    <property type="match status" value="1"/>
</dbReference>
<dbReference type="NCBIfam" id="TIGR02532">
    <property type="entry name" value="IV_pilin_GFxxxE"/>
    <property type="match status" value="1"/>
</dbReference>
<comment type="caution">
    <text evidence="3">The sequence shown here is derived from an EMBL/GenBank/DDBJ whole genome shotgun (WGS) entry which is preliminary data.</text>
</comment>
<dbReference type="InterPro" id="IPR011453">
    <property type="entry name" value="DUF1559"/>
</dbReference>
<protein>
    <submittedName>
        <fullName evidence="3">DUF1559 domain-containing protein</fullName>
    </submittedName>
</protein>
<sequence length="340" mass="37153">MNWEISRLRQSYAIRRNGFTLVELLVVIAIIGVLVGLLLPAVQAAREAARRMQCQNKLRQIGLACHNFQDTRGHLPGGGRDGDHRVPDPLEDCCRSQTHAGWSWSYSILAYIEQDNVYQLASQSEDPDVGDAGYNSKEDVVAQATSPIYTCPSRRNSTSYGSGNFYRVDYAGNAGTRGPGSVRDKASSGLDGVIMQTDRGKIRIEQIRDGSSNTIMIGEKALHRDSFGSEGGDNERWNNAGWDEDVVRFGAGLLADGTRYGITPISDQKATHKEGSSWTTVTDKGGVVWGQWHPFFGSSHPGGTNFCLADGSTRFIGDSVDGELFRRLSVSDDGEVVELE</sequence>
<dbReference type="Proteomes" id="UP001500840">
    <property type="component" value="Unassembled WGS sequence"/>
</dbReference>
<evidence type="ECO:0000313" key="3">
    <source>
        <dbReference type="EMBL" id="GAA4455441.1"/>
    </source>
</evidence>
<dbReference type="NCBIfam" id="TIGR04294">
    <property type="entry name" value="pre_pil_HX9DG"/>
    <property type="match status" value="1"/>
</dbReference>
<dbReference type="Pfam" id="PF07963">
    <property type="entry name" value="N_methyl"/>
    <property type="match status" value="1"/>
</dbReference>
<dbReference type="RefSeq" id="WP_339945148.1">
    <property type="nucleotide sequence ID" value="NZ_BAABGA010000035.1"/>
</dbReference>
<keyword evidence="1" id="KW-0472">Membrane</keyword>
<dbReference type="Gene3D" id="3.30.700.10">
    <property type="entry name" value="Glycoprotein, Type 4 Pilin"/>
    <property type="match status" value="1"/>
</dbReference>
<dbReference type="InterPro" id="IPR027558">
    <property type="entry name" value="Pre_pil_HX9DG_C"/>
</dbReference>
<keyword evidence="4" id="KW-1185">Reference proteome</keyword>
<dbReference type="PANTHER" id="PTHR30093:SF2">
    <property type="entry name" value="TYPE II SECRETION SYSTEM PROTEIN H"/>
    <property type="match status" value="1"/>
</dbReference>
<reference evidence="4" key="1">
    <citation type="journal article" date="2019" name="Int. J. Syst. Evol. Microbiol.">
        <title>The Global Catalogue of Microorganisms (GCM) 10K type strain sequencing project: providing services to taxonomists for standard genome sequencing and annotation.</title>
        <authorList>
            <consortium name="The Broad Institute Genomics Platform"/>
            <consortium name="The Broad Institute Genome Sequencing Center for Infectious Disease"/>
            <person name="Wu L."/>
            <person name="Ma J."/>
        </authorList>
    </citation>
    <scope>NUCLEOTIDE SEQUENCE [LARGE SCALE GENOMIC DNA]</scope>
    <source>
        <strain evidence="4">JCM 17759</strain>
    </source>
</reference>
<accession>A0ABP8MSQ8</accession>
<organism evidence="3 4">
    <name type="scientific">Novipirellula rosea</name>
    <dbReference type="NCBI Taxonomy" id="1031540"/>
    <lineage>
        <taxon>Bacteria</taxon>
        <taxon>Pseudomonadati</taxon>
        <taxon>Planctomycetota</taxon>
        <taxon>Planctomycetia</taxon>
        <taxon>Pirellulales</taxon>
        <taxon>Pirellulaceae</taxon>
        <taxon>Novipirellula</taxon>
    </lineage>
</organism>
<dbReference type="PANTHER" id="PTHR30093">
    <property type="entry name" value="GENERAL SECRETION PATHWAY PROTEIN G"/>
    <property type="match status" value="1"/>
</dbReference>
<keyword evidence="1" id="KW-0812">Transmembrane</keyword>
<evidence type="ECO:0000256" key="1">
    <source>
        <dbReference type="SAM" id="Phobius"/>
    </source>
</evidence>
<dbReference type="InterPro" id="IPR045584">
    <property type="entry name" value="Pilin-like"/>
</dbReference>
<evidence type="ECO:0000313" key="4">
    <source>
        <dbReference type="Proteomes" id="UP001500840"/>
    </source>
</evidence>
<gene>
    <name evidence="3" type="ORF">GCM10023156_29460</name>
</gene>
<dbReference type="EMBL" id="BAABGA010000035">
    <property type="protein sequence ID" value="GAA4455441.1"/>
    <property type="molecule type" value="Genomic_DNA"/>
</dbReference>